<proteinExistence type="predicted"/>
<dbReference type="KEGG" id="sru:SRU_1650"/>
<feature type="transmembrane region" description="Helical" evidence="7">
    <location>
        <begin position="159"/>
        <end position="182"/>
    </location>
</feature>
<evidence type="ECO:0000313" key="10">
    <source>
        <dbReference type="Proteomes" id="UP000008674"/>
    </source>
</evidence>
<dbReference type="GO" id="GO:0005886">
    <property type="term" value="C:plasma membrane"/>
    <property type="evidence" value="ECO:0007669"/>
    <property type="project" value="UniProtKB-SubCell"/>
</dbReference>
<feature type="transmembrane region" description="Helical" evidence="7">
    <location>
        <begin position="247"/>
        <end position="269"/>
    </location>
</feature>
<dbReference type="eggNOG" id="COG0586">
    <property type="taxonomic scope" value="Bacteria"/>
</dbReference>
<evidence type="ECO:0000256" key="1">
    <source>
        <dbReference type="ARBA" id="ARBA00004651"/>
    </source>
</evidence>
<keyword evidence="5 7" id="KW-0472">Membrane</keyword>
<evidence type="ECO:0000256" key="6">
    <source>
        <dbReference type="SAM" id="MobiDB-lite"/>
    </source>
</evidence>
<dbReference type="PANTHER" id="PTHR42709:SF6">
    <property type="entry name" value="UNDECAPRENYL PHOSPHATE TRANSPORTER A"/>
    <property type="match status" value="1"/>
</dbReference>
<evidence type="ECO:0000259" key="8">
    <source>
        <dbReference type="Pfam" id="PF09335"/>
    </source>
</evidence>
<feature type="region of interest" description="Disordered" evidence="6">
    <location>
        <begin position="65"/>
        <end position="84"/>
    </location>
</feature>
<evidence type="ECO:0000256" key="5">
    <source>
        <dbReference type="ARBA" id="ARBA00023136"/>
    </source>
</evidence>
<dbReference type="InterPro" id="IPR032816">
    <property type="entry name" value="VTT_dom"/>
</dbReference>
<keyword evidence="3 7" id="KW-0812">Transmembrane</keyword>
<dbReference type="Pfam" id="PF09335">
    <property type="entry name" value="VTT_dom"/>
    <property type="match status" value="1"/>
</dbReference>
<evidence type="ECO:0000256" key="4">
    <source>
        <dbReference type="ARBA" id="ARBA00022989"/>
    </source>
</evidence>
<accession>Q2S212</accession>
<gene>
    <name evidence="9" type="ordered locus">SRU_1650</name>
</gene>
<dbReference type="STRING" id="309807.SRU_1650"/>
<feature type="region of interest" description="Disordered" evidence="6">
    <location>
        <begin position="1"/>
        <end position="45"/>
    </location>
</feature>
<dbReference type="AlphaFoldDB" id="Q2S212"/>
<dbReference type="InterPro" id="IPR051311">
    <property type="entry name" value="DedA_domain"/>
</dbReference>
<sequence length="323" mass="35157">MEGRRQSGPAPTGRGEGSARRLCPPQCRRDRAAGAPQAAPPRRRDADQHCTCAFFSARRSVRKGDHDGRNWIRGTGGGGGGTGGLHDSIRVTRGFCPRLGPSSSMLDGFSNFFAWMEALSPIWAYVTLLVIAYGENVLPPIPGDMVVVFGGYMAGLGQLHLGVVILLSTVGGALGFMTMYAVGYKLGRSVLNPDRLQWLPREGFDRAQRWIHQYGYGVIAANRFLSGARSVISLTAGMFRMETARTAWWCTVSALVWTGLISYAGYAVGENWDLVVTYLRAYGRIVLTILVLGAVGLGARWYWRRQRRTATGGDDGGPPSEPR</sequence>
<evidence type="ECO:0000256" key="3">
    <source>
        <dbReference type="ARBA" id="ARBA00022692"/>
    </source>
</evidence>
<feature type="domain" description="VTT" evidence="8">
    <location>
        <begin position="141"/>
        <end position="266"/>
    </location>
</feature>
<feature type="transmembrane region" description="Helical" evidence="7">
    <location>
        <begin position="281"/>
        <end position="303"/>
    </location>
</feature>
<keyword evidence="10" id="KW-1185">Reference proteome</keyword>
<comment type="subcellular location">
    <subcellularLocation>
        <location evidence="1">Cell membrane</location>
        <topology evidence="1">Multi-pass membrane protein</topology>
    </subcellularLocation>
</comment>
<evidence type="ECO:0000256" key="7">
    <source>
        <dbReference type="SAM" id="Phobius"/>
    </source>
</evidence>
<dbReference type="Proteomes" id="UP000008674">
    <property type="component" value="Chromosome"/>
</dbReference>
<reference evidence="9 10" key="1">
    <citation type="journal article" date="2005" name="Proc. Natl. Acad. Sci. U.S.A.">
        <title>The genome of Salinibacter ruber: convergence and gene exchange among hyperhalophilic bacteria and archaea.</title>
        <authorList>
            <person name="Mongodin E.F."/>
            <person name="Nelson K.E."/>
            <person name="Daugherty S."/>
            <person name="Deboy R.T."/>
            <person name="Wister J."/>
            <person name="Khouri H."/>
            <person name="Weidman J."/>
            <person name="Walsh D.A."/>
            <person name="Papke R.T."/>
            <person name="Sanchez Perez G."/>
            <person name="Sharma A.K."/>
            <person name="Nesbo C.L."/>
            <person name="MacLeod D."/>
            <person name="Bapteste E."/>
            <person name="Doolittle W.F."/>
            <person name="Charlebois R.L."/>
            <person name="Legault B."/>
            <person name="Rodriguez-Valera F."/>
        </authorList>
    </citation>
    <scope>NUCLEOTIDE SEQUENCE [LARGE SCALE GENOMIC DNA]</scope>
    <source>
        <strain evidence="10">DSM 13855 / CECT 5946 / M31</strain>
    </source>
</reference>
<evidence type="ECO:0000256" key="2">
    <source>
        <dbReference type="ARBA" id="ARBA00022475"/>
    </source>
</evidence>
<name>Q2S212_SALRD</name>
<dbReference type="EMBL" id="CP000159">
    <property type="protein sequence ID" value="ABC45367.1"/>
    <property type="molecule type" value="Genomic_DNA"/>
</dbReference>
<dbReference type="EnsemblBacteria" id="ABC45367">
    <property type="protein sequence ID" value="ABC45367"/>
    <property type="gene ID" value="SRU_1650"/>
</dbReference>
<feature type="transmembrane region" description="Helical" evidence="7">
    <location>
        <begin position="112"/>
        <end position="133"/>
    </location>
</feature>
<keyword evidence="2" id="KW-1003">Cell membrane</keyword>
<keyword evidence="4 7" id="KW-1133">Transmembrane helix</keyword>
<dbReference type="OrthoDB" id="9813426at2"/>
<evidence type="ECO:0000313" key="9">
    <source>
        <dbReference type="EMBL" id="ABC45367.1"/>
    </source>
</evidence>
<organism evidence="9 10">
    <name type="scientific">Salinibacter ruber (strain DSM 13855 / M31)</name>
    <dbReference type="NCBI Taxonomy" id="309807"/>
    <lineage>
        <taxon>Bacteria</taxon>
        <taxon>Pseudomonadati</taxon>
        <taxon>Rhodothermota</taxon>
        <taxon>Rhodothermia</taxon>
        <taxon>Rhodothermales</taxon>
        <taxon>Salinibacteraceae</taxon>
        <taxon>Salinibacter</taxon>
    </lineage>
</organism>
<protein>
    <submittedName>
        <fullName evidence="9">DedA family protein, putative</fullName>
    </submittedName>
</protein>
<feature type="compositionally biased region" description="Gly residues" evidence="6">
    <location>
        <begin position="74"/>
        <end position="84"/>
    </location>
</feature>
<dbReference type="PANTHER" id="PTHR42709">
    <property type="entry name" value="ALKALINE PHOSPHATASE LIKE PROTEIN"/>
    <property type="match status" value="1"/>
</dbReference>
<dbReference type="HOGENOM" id="CLU_860225_0_0_10"/>